<evidence type="ECO:0000256" key="1">
    <source>
        <dbReference type="ARBA" id="ARBA00007495"/>
    </source>
</evidence>
<dbReference type="InterPro" id="IPR001000">
    <property type="entry name" value="GH10_dom"/>
</dbReference>
<dbReference type="SUPFAM" id="SSF51445">
    <property type="entry name" value="(Trans)glycosidases"/>
    <property type="match status" value="1"/>
</dbReference>
<evidence type="ECO:0000256" key="4">
    <source>
        <dbReference type="ARBA" id="ARBA00023295"/>
    </source>
</evidence>
<keyword evidence="3" id="KW-0119">Carbohydrate metabolism</keyword>
<dbReference type="PANTHER" id="PTHR31490">
    <property type="entry name" value="GLYCOSYL HYDROLASE"/>
    <property type="match status" value="1"/>
</dbReference>
<comment type="similarity">
    <text evidence="1">Belongs to the glycosyl hydrolase 10 (cellulase F) family.</text>
</comment>
<dbReference type="PANTHER" id="PTHR31490:SF1">
    <property type="entry name" value="ENDO-1,4-BETA-XYLANASE 1"/>
    <property type="match status" value="1"/>
</dbReference>
<dbReference type="InterPro" id="IPR017853">
    <property type="entry name" value="GH"/>
</dbReference>
<dbReference type="PROSITE" id="PS51760">
    <property type="entry name" value="GH10_2"/>
    <property type="match status" value="1"/>
</dbReference>
<keyword evidence="2" id="KW-0378">Hydrolase</keyword>
<evidence type="ECO:0000256" key="6">
    <source>
        <dbReference type="PROSITE-ProRule" id="PRU10061"/>
    </source>
</evidence>
<feature type="active site" description="Nucleophile" evidence="6">
    <location>
        <position position="250"/>
    </location>
</feature>
<keyword evidence="4" id="KW-0326">Glycosidase</keyword>
<organism evidence="8 9">
    <name type="scientific">Littorina saxatilis</name>
    <dbReference type="NCBI Taxonomy" id="31220"/>
    <lineage>
        <taxon>Eukaryota</taxon>
        <taxon>Metazoa</taxon>
        <taxon>Spiralia</taxon>
        <taxon>Lophotrochozoa</taxon>
        <taxon>Mollusca</taxon>
        <taxon>Gastropoda</taxon>
        <taxon>Caenogastropoda</taxon>
        <taxon>Littorinimorpha</taxon>
        <taxon>Littorinoidea</taxon>
        <taxon>Littorinidae</taxon>
        <taxon>Littorina</taxon>
    </lineage>
</organism>
<evidence type="ECO:0000313" key="8">
    <source>
        <dbReference type="EMBL" id="KAK7104497.1"/>
    </source>
</evidence>
<proteinExistence type="inferred from homology"/>
<keyword evidence="9" id="KW-1185">Reference proteome</keyword>
<dbReference type="PRINTS" id="PR00134">
    <property type="entry name" value="GLHYDRLASE10"/>
</dbReference>
<dbReference type="EMBL" id="JBAMIC010000008">
    <property type="protein sequence ID" value="KAK7104497.1"/>
    <property type="molecule type" value="Genomic_DNA"/>
</dbReference>
<dbReference type="Gene3D" id="3.20.20.80">
    <property type="entry name" value="Glycosidases"/>
    <property type="match status" value="1"/>
</dbReference>
<sequence length="380" mass="43807">MSNINISVTLGPGINTDDVTLQITQTRKSFPFGTAVNAKTYNNASYAKYKDFIGQHFNWAVPENCLKWYYVEAERGQKNYQDALDMIRGLRNQGIKVRGHNLIWPKQKYVQDWVQALSGDELRQVVQHHIEETMNITHGLVEHWDVINENLHGTWYQDRLHDQGYSIDIYRLAHNTDPTVELFLNDYDVVSGDDTERYLEEARTYKAANVGLYGMGTQCHFHDELQPNPDLIKERLDLLSQAGVHIWVTELDVGAVDENTRADYYDRALRSLYGHPAVDGILFWGFWDERHWRGEKASLATGDKITLNAAGRLVFDLLENQWMTHETHTLSASRGNFTVRGFHGDYELHVIYGNQERRDLTQVFTLLPGVDTSVRVDFTV</sequence>
<dbReference type="InterPro" id="IPR031158">
    <property type="entry name" value="GH10_AS"/>
</dbReference>
<keyword evidence="5" id="KW-0624">Polysaccharide degradation</keyword>
<evidence type="ECO:0000256" key="2">
    <source>
        <dbReference type="ARBA" id="ARBA00022801"/>
    </source>
</evidence>
<dbReference type="Proteomes" id="UP001374579">
    <property type="component" value="Unassembled WGS sequence"/>
</dbReference>
<gene>
    <name evidence="8" type="ORF">V1264_019203</name>
</gene>
<dbReference type="AlphaFoldDB" id="A0AAN9BFE2"/>
<name>A0AAN9BFE2_9CAEN</name>
<dbReference type="Pfam" id="PF00331">
    <property type="entry name" value="Glyco_hydro_10"/>
    <property type="match status" value="1"/>
</dbReference>
<dbReference type="GO" id="GO:0031176">
    <property type="term" value="F:endo-1,4-beta-xylanase activity"/>
    <property type="evidence" value="ECO:0007669"/>
    <property type="project" value="UniProtKB-ARBA"/>
</dbReference>
<protein>
    <recommendedName>
        <fullName evidence="7">GH10 domain-containing protein</fullName>
    </recommendedName>
</protein>
<accession>A0AAN9BFE2</accession>
<dbReference type="GO" id="GO:0000272">
    <property type="term" value="P:polysaccharide catabolic process"/>
    <property type="evidence" value="ECO:0007669"/>
    <property type="project" value="UniProtKB-KW"/>
</dbReference>
<evidence type="ECO:0000313" key="9">
    <source>
        <dbReference type="Proteomes" id="UP001374579"/>
    </source>
</evidence>
<reference evidence="8 9" key="1">
    <citation type="submission" date="2024-02" db="EMBL/GenBank/DDBJ databases">
        <title>Chromosome-scale genome assembly of the rough periwinkle Littorina saxatilis.</title>
        <authorList>
            <person name="De Jode A."/>
            <person name="Faria R."/>
            <person name="Formenti G."/>
            <person name="Sims Y."/>
            <person name="Smith T.P."/>
            <person name="Tracey A."/>
            <person name="Wood J.M.D."/>
            <person name="Zagrodzka Z.B."/>
            <person name="Johannesson K."/>
            <person name="Butlin R.K."/>
            <person name="Leder E.H."/>
        </authorList>
    </citation>
    <scope>NUCLEOTIDE SEQUENCE [LARGE SCALE GENOMIC DNA]</scope>
    <source>
        <strain evidence="8">Snail1</strain>
        <tissue evidence="8">Muscle</tissue>
    </source>
</reference>
<dbReference type="InterPro" id="IPR044846">
    <property type="entry name" value="GH10"/>
</dbReference>
<evidence type="ECO:0000256" key="3">
    <source>
        <dbReference type="ARBA" id="ARBA00023277"/>
    </source>
</evidence>
<comment type="caution">
    <text evidence="8">The sequence shown here is derived from an EMBL/GenBank/DDBJ whole genome shotgun (WGS) entry which is preliminary data.</text>
</comment>
<feature type="domain" description="GH10" evidence="7">
    <location>
        <begin position="15"/>
        <end position="317"/>
    </location>
</feature>
<dbReference type="SMART" id="SM00633">
    <property type="entry name" value="Glyco_10"/>
    <property type="match status" value="1"/>
</dbReference>
<dbReference type="PROSITE" id="PS00591">
    <property type="entry name" value="GH10_1"/>
    <property type="match status" value="1"/>
</dbReference>
<evidence type="ECO:0000256" key="5">
    <source>
        <dbReference type="ARBA" id="ARBA00023326"/>
    </source>
</evidence>
<evidence type="ECO:0000259" key="7">
    <source>
        <dbReference type="PROSITE" id="PS51760"/>
    </source>
</evidence>